<feature type="binding site" evidence="3">
    <location>
        <begin position="66"/>
        <end position="70"/>
    </location>
    <ligand>
        <name>D-ribulose 5-phosphate</name>
        <dbReference type="ChEBI" id="CHEBI:58121"/>
    </ligand>
</feature>
<dbReference type="NCBIfam" id="TIGR00689">
    <property type="entry name" value="rpiB_lacA_lacB"/>
    <property type="match status" value="1"/>
</dbReference>
<dbReference type="PANTHER" id="PTHR30345">
    <property type="entry name" value="RIBOSE-5-PHOSPHATE ISOMERASE B"/>
    <property type="match status" value="1"/>
</dbReference>
<feature type="binding site" evidence="3">
    <location>
        <position position="109"/>
    </location>
    <ligand>
        <name>D-ribulose 5-phosphate</name>
        <dbReference type="ChEBI" id="CHEBI:58121"/>
    </ligand>
</feature>
<organism evidence="4 5">
    <name type="scientific">Erythrobacter litoralis</name>
    <dbReference type="NCBI Taxonomy" id="39960"/>
    <lineage>
        <taxon>Bacteria</taxon>
        <taxon>Pseudomonadati</taxon>
        <taxon>Pseudomonadota</taxon>
        <taxon>Alphaproteobacteria</taxon>
        <taxon>Sphingomonadales</taxon>
        <taxon>Erythrobacteraceae</taxon>
        <taxon>Erythrobacter/Porphyrobacter group</taxon>
        <taxon>Erythrobacter</taxon>
    </lineage>
</organism>
<comment type="similarity">
    <text evidence="1">Belongs to the LacAB/RpiB family.</text>
</comment>
<accession>A0A074N1T6</accession>
<dbReference type="Gene3D" id="3.40.1400.10">
    <property type="entry name" value="Sugar-phosphate isomerase, RpiB/LacA/LacB"/>
    <property type="match status" value="1"/>
</dbReference>
<evidence type="ECO:0000256" key="3">
    <source>
        <dbReference type="PIRSR" id="PIRSR005384-2"/>
    </source>
</evidence>
<dbReference type="SUPFAM" id="SSF89623">
    <property type="entry name" value="Ribose/Galactose isomerase RpiB/AlsB"/>
    <property type="match status" value="1"/>
</dbReference>
<protein>
    <submittedName>
        <fullName evidence="4">Ribose 5-phosphate isomerase</fullName>
    </submittedName>
</protein>
<dbReference type="NCBIfam" id="NF004051">
    <property type="entry name" value="PRK05571.1"/>
    <property type="match status" value="1"/>
</dbReference>
<dbReference type="InterPro" id="IPR036569">
    <property type="entry name" value="RpiB_LacA_LacB_sf"/>
</dbReference>
<dbReference type="PANTHER" id="PTHR30345:SF0">
    <property type="entry name" value="DNA DAMAGE-REPAIR_TOLERATION PROTEIN DRT102"/>
    <property type="match status" value="1"/>
</dbReference>
<proteinExistence type="inferred from homology"/>
<dbReference type="RefSeq" id="WP_034901328.1">
    <property type="nucleotide sequence ID" value="NZ_CP017057.1"/>
</dbReference>
<evidence type="ECO:0000313" key="4">
    <source>
        <dbReference type="EMBL" id="KEO98885.1"/>
    </source>
</evidence>
<keyword evidence="4" id="KW-0413">Isomerase</keyword>
<dbReference type="Pfam" id="PF02502">
    <property type="entry name" value="LacAB_rpiB"/>
    <property type="match status" value="1"/>
</dbReference>
<dbReference type="PIRSF" id="PIRSF005384">
    <property type="entry name" value="RpiB_LacA_B"/>
    <property type="match status" value="1"/>
</dbReference>
<feature type="binding site" evidence="3">
    <location>
        <position position="99"/>
    </location>
    <ligand>
        <name>D-ribulose 5-phosphate</name>
        <dbReference type="ChEBI" id="CHEBI:58121"/>
    </ligand>
</feature>
<sequence length="159" mass="16999">MRIAIASDHAATDLKAQLAEWLIDEGHEVADLGPDEGVSVDYPDYGYKLAEVIAEGTAEYGIALCGSGIGISMSCNRHPQVRCATVSEPLSAALAREHNDANVIALGARLIGIEMAKSCVATFLSTEFADADEPEGRHRRRVAKLGIPPFAADRIETHQ</sequence>
<evidence type="ECO:0000256" key="1">
    <source>
        <dbReference type="ARBA" id="ARBA00008754"/>
    </source>
</evidence>
<dbReference type="GO" id="GO:0005975">
    <property type="term" value="P:carbohydrate metabolic process"/>
    <property type="evidence" value="ECO:0007669"/>
    <property type="project" value="InterPro"/>
</dbReference>
<keyword evidence="5" id="KW-1185">Reference proteome</keyword>
<name>A0A074N1T6_9SPHN</name>
<feature type="binding site" evidence="3">
    <location>
        <position position="137"/>
    </location>
    <ligand>
        <name>D-ribulose 5-phosphate</name>
        <dbReference type="ChEBI" id="CHEBI:58121"/>
    </ligand>
</feature>
<dbReference type="GO" id="GO:0016861">
    <property type="term" value="F:intramolecular oxidoreductase activity, interconverting aldoses and ketoses"/>
    <property type="evidence" value="ECO:0007669"/>
    <property type="project" value="UniProtKB-ARBA"/>
</dbReference>
<gene>
    <name evidence="4" type="ORF">EH32_07205</name>
</gene>
<evidence type="ECO:0000313" key="5">
    <source>
        <dbReference type="Proteomes" id="UP000027866"/>
    </source>
</evidence>
<reference evidence="4 5" key="1">
    <citation type="submission" date="2014-04" db="EMBL/GenBank/DDBJ databases">
        <title>A comprehensive comparison of genomes of Erythrobacter spp. Strains.</title>
        <authorList>
            <person name="Zheng Q."/>
        </authorList>
    </citation>
    <scope>NUCLEOTIDE SEQUENCE [LARGE SCALE GENOMIC DNA]</scope>
    <source>
        <strain evidence="4 5">DSM 8509</strain>
    </source>
</reference>
<feature type="active site" description="Proton acceptor" evidence="2">
    <location>
        <position position="65"/>
    </location>
</feature>
<dbReference type="InterPro" id="IPR003500">
    <property type="entry name" value="RpiB_LacA_LacB"/>
</dbReference>
<evidence type="ECO:0000256" key="2">
    <source>
        <dbReference type="PIRSR" id="PIRSR005384-1"/>
    </source>
</evidence>
<feature type="binding site" evidence="3">
    <location>
        <position position="141"/>
    </location>
    <ligand>
        <name>D-ribulose 5-phosphate</name>
        <dbReference type="ChEBI" id="CHEBI:58121"/>
    </ligand>
</feature>
<dbReference type="OrthoDB" id="1778624at2"/>
<feature type="active site" description="Proton donor" evidence="2">
    <location>
        <position position="98"/>
    </location>
</feature>
<dbReference type="PATRIC" id="fig|39960.10.peg.1718"/>
<feature type="binding site" evidence="3">
    <location>
        <begin position="8"/>
        <end position="9"/>
    </location>
    <ligand>
        <name>D-ribulose 5-phosphate</name>
        <dbReference type="ChEBI" id="CHEBI:58121"/>
    </ligand>
</feature>
<dbReference type="Proteomes" id="UP000027866">
    <property type="component" value="Unassembled WGS sequence"/>
</dbReference>
<dbReference type="AlphaFoldDB" id="A0A074N1T6"/>
<dbReference type="EMBL" id="JMIX01000003">
    <property type="protein sequence ID" value="KEO98885.1"/>
    <property type="molecule type" value="Genomic_DNA"/>
</dbReference>
<comment type="caution">
    <text evidence="4">The sequence shown here is derived from an EMBL/GenBank/DDBJ whole genome shotgun (WGS) entry which is preliminary data.</text>
</comment>
<dbReference type="KEGG" id="elq:Ga0102493_112621"/>